<proteinExistence type="predicted"/>
<name>A0A0B4X031_9HYPH</name>
<dbReference type="EMBL" id="CP006877">
    <property type="protein sequence ID" value="AJD40531.1"/>
    <property type="molecule type" value="Genomic_DNA"/>
</dbReference>
<organism evidence="1 2">
    <name type="scientific">Rhizobium gallicum bv. gallicum R602sp</name>
    <dbReference type="NCBI Taxonomy" id="1041138"/>
    <lineage>
        <taxon>Bacteria</taxon>
        <taxon>Pseudomonadati</taxon>
        <taxon>Pseudomonadota</taxon>
        <taxon>Alphaproteobacteria</taxon>
        <taxon>Hyphomicrobiales</taxon>
        <taxon>Rhizobiaceae</taxon>
        <taxon>Rhizobium/Agrobacterium group</taxon>
        <taxon>Rhizobium</taxon>
    </lineage>
</organism>
<keyword evidence="2" id="KW-1185">Reference proteome</keyword>
<reference evidence="1 2" key="1">
    <citation type="submission" date="2013-11" db="EMBL/GenBank/DDBJ databases">
        <title>Complete genome sequence of Rhizobium gallicum bv. gallicum R602.</title>
        <authorList>
            <person name="Bustos P."/>
            <person name="Santamaria R.I."/>
            <person name="Lozano L."/>
            <person name="Acosta J.L."/>
            <person name="Ormeno-Orrillo E."/>
            <person name="Rogel M.A."/>
            <person name="Romero D."/>
            <person name="Cevallos M.A."/>
            <person name="Martinez-Romero E."/>
            <person name="Gonzalez V."/>
        </authorList>
    </citation>
    <scope>NUCLEOTIDE SEQUENCE [LARGE SCALE GENOMIC DNA]</scope>
    <source>
        <strain evidence="1 2">R602</strain>
    </source>
</reference>
<accession>A0A0B4X031</accession>
<evidence type="ECO:0000313" key="2">
    <source>
        <dbReference type="Proteomes" id="UP000031368"/>
    </source>
</evidence>
<protein>
    <submittedName>
        <fullName evidence="1">Uncharacterized protein</fullName>
    </submittedName>
</protein>
<dbReference type="Proteomes" id="UP000031368">
    <property type="component" value="Chromosome"/>
</dbReference>
<gene>
    <name evidence="1" type="ORF">RGR602_CH01173</name>
</gene>
<dbReference type="RefSeq" id="WP_039844333.1">
    <property type="nucleotide sequence ID" value="NZ_CP006877.1"/>
</dbReference>
<dbReference type="AlphaFoldDB" id="A0A0B4X031"/>
<evidence type="ECO:0000313" key="1">
    <source>
        <dbReference type="EMBL" id="AJD40531.1"/>
    </source>
</evidence>
<dbReference type="KEGG" id="rga:RGR602_CH01173"/>
<dbReference type="HOGENOM" id="CLU_157965_0_0_5"/>
<sequence>MSSEVTMKYLNSGDLGILQQVLSDAGYTGDIRFDQPRTFNAAALLLIQLFQAGTTSPAELASELDRHFGKAKRVVAMPPTVAPFHRFAIQGLPSSRSAIVH</sequence>